<proteinExistence type="inferred from homology"/>
<keyword evidence="5" id="KW-1133">Transmembrane helix</keyword>
<dbReference type="InterPro" id="IPR004089">
    <property type="entry name" value="MCPsignal_dom"/>
</dbReference>
<evidence type="ECO:0000256" key="3">
    <source>
        <dbReference type="PROSITE-ProRule" id="PRU00284"/>
    </source>
</evidence>
<dbReference type="PROSITE" id="PS50885">
    <property type="entry name" value="HAMP"/>
    <property type="match status" value="2"/>
</dbReference>
<keyword evidence="1 3" id="KW-0807">Transducer</keyword>
<keyword evidence="9" id="KW-1185">Reference proteome</keyword>
<dbReference type="Gene3D" id="1.10.287.950">
    <property type="entry name" value="Methyl-accepting chemotaxis protein"/>
    <property type="match status" value="1"/>
</dbReference>
<feature type="transmembrane region" description="Helical" evidence="5">
    <location>
        <begin position="31"/>
        <end position="54"/>
    </location>
</feature>
<dbReference type="GO" id="GO:0007165">
    <property type="term" value="P:signal transduction"/>
    <property type="evidence" value="ECO:0007669"/>
    <property type="project" value="UniProtKB-KW"/>
</dbReference>
<protein>
    <submittedName>
        <fullName evidence="8">Methyl-accepting chemotaxis protein</fullName>
    </submittedName>
</protein>
<dbReference type="RefSeq" id="WP_336350828.1">
    <property type="nucleotide sequence ID" value="NZ_JAZAQL010000002.1"/>
</dbReference>
<feature type="region of interest" description="Disordered" evidence="4">
    <location>
        <begin position="272"/>
        <end position="292"/>
    </location>
</feature>
<dbReference type="PANTHER" id="PTHR32089:SF112">
    <property type="entry name" value="LYSOZYME-LIKE PROTEIN-RELATED"/>
    <property type="match status" value="1"/>
</dbReference>
<feature type="transmembrane region" description="Helical" evidence="5">
    <location>
        <begin position="66"/>
        <end position="89"/>
    </location>
</feature>
<evidence type="ECO:0000256" key="1">
    <source>
        <dbReference type="ARBA" id="ARBA00023224"/>
    </source>
</evidence>
<dbReference type="SMART" id="SM00283">
    <property type="entry name" value="MA"/>
    <property type="match status" value="1"/>
</dbReference>
<keyword evidence="5" id="KW-0812">Transmembrane</keyword>
<feature type="compositionally biased region" description="Low complexity" evidence="4">
    <location>
        <begin position="283"/>
        <end position="292"/>
    </location>
</feature>
<evidence type="ECO:0000259" key="7">
    <source>
        <dbReference type="PROSITE" id="PS50885"/>
    </source>
</evidence>
<dbReference type="Proteomes" id="UP001596395">
    <property type="component" value="Unassembled WGS sequence"/>
</dbReference>
<feature type="domain" description="HAMP" evidence="7">
    <location>
        <begin position="151"/>
        <end position="204"/>
    </location>
</feature>
<dbReference type="Gene3D" id="6.10.340.10">
    <property type="match status" value="1"/>
</dbReference>
<reference evidence="8 9" key="1">
    <citation type="journal article" date="2019" name="Int. J. Syst. Evol. Microbiol.">
        <title>The Global Catalogue of Microorganisms (GCM) 10K type strain sequencing project: providing services to taxonomists for standard genome sequencing and annotation.</title>
        <authorList>
            <consortium name="The Broad Institute Genomics Platform"/>
            <consortium name="The Broad Institute Genome Sequencing Center for Infectious Disease"/>
            <person name="Wu L."/>
            <person name="Ma J."/>
        </authorList>
    </citation>
    <scope>NUCLEOTIDE SEQUENCE [LARGE SCALE GENOMIC DNA]</scope>
    <source>
        <strain evidence="8 9">GX26</strain>
    </source>
</reference>
<accession>A0ABD5VHB9</accession>
<feature type="domain" description="HAMP" evidence="7">
    <location>
        <begin position="91"/>
        <end position="144"/>
    </location>
</feature>
<evidence type="ECO:0000259" key="6">
    <source>
        <dbReference type="PROSITE" id="PS50111"/>
    </source>
</evidence>
<comment type="caution">
    <text evidence="8">The sequence shown here is derived from an EMBL/GenBank/DDBJ whole genome shotgun (WGS) entry which is preliminary data.</text>
</comment>
<dbReference type="SUPFAM" id="SSF58104">
    <property type="entry name" value="Methyl-accepting chemotaxis protein (MCP) signaling domain"/>
    <property type="match status" value="1"/>
</dbReference>
<evidence type="ECO:0000313" key="9">
    <source>
        <dbReference type="Proteomes" id="UP001596395"/>
    </source>
</evidence>
<feature type="domain" description="Methyl-accepting transducer" evidence="6">
    <location>
        <begin position="223"/>
        <end position="461"/>
    </location>
</feature>
<evidence type="ECO:0000313" key="8">
    <source>
        <dbReference type="EMBL" id="MFC6953878.1"/>
    </source>
</evidence>
<dbReference type="AlphaFoldDB" id="A0ABD5VHB9"/>
<dbReference type="SMART" id="SM00304">
    <property type="entry name" value="HAMP"/>
    <property type="match status" value="3"/>
</dbReference>
<sequence length="522" mass="55237">MARGVLRAGVGALVRRARRGVDPRASVTGKFVAAAVAAIAVAFVVVTVAVWRATVALDANYAQAQAIYRGGILAFATLSVGIVVAFAFVERSVVAGLRDLDRETRKVVETGRYEAAFEPTRRDEVGQLAWSVAELRDQLGEQVATVESLNRELATTATAQTRTLSSVRRGDLTGRMDEETGVPQFDALAIGFNEMMDQMETMVAEVREFSRSVADAAREADENAGAAKAGTRRVTEATASISDGVEAQHAELEETADAMADLLERVRTVARSAGAVAEQSERAAATTGEGADAATDALAELDEIEDRMAASVAEIESLAGTVEAVADLADEVRDLTNQTEHLAMNTALEAKKTSDDGSMTHLGEQIQQLSNDTEAAAAAIEDGLGDVAADTDAALAEIERTQDALDRGADTIEDALGAFEDVERVVVETAEDANRIDEATDAGTERAAAVRENVASVREIGAETATEASDVAATAREQQAVIERIEQRVDWLADGASELERALEQFTVRASEVPEPAVEGSR</sequence>
<evidence type="ECO:0000256" key="4">
    <source>
        <dbReference type="SAM" id="MobiDB-lite"/>
    </source>
</evidence>
<keyword evidence="5" id="KW-0472">Membrane</keyword>
<dbReference type="Pfam" id="PF00672">
    <property type="entry name" value="HAMP"/>
    <property type="match status" value="2"/>
</dbReference>
<comment type="similarity">
    <text evidence="2">Belongs to the methyl-accepting chemotaxis (MCP) protein family.</text>
</comment>
<name>A0ABD5VHB9_9EURY</name>
<dbReference type="InterPro" id="IPR003660">
    <property type="entry name" value="HAMP_dom"/>
</dbReference>
<organism evidence="8 9">
    <name type="scientific">Halorubellus litoreus</name>
    <dbReference type="NCBI Taxonomy" id="755308"/>
    <lineage>
        <taxon>Archaea</taxon>
        <taxon>Methanobacteriati</taxon>
        <taxon>Methanobacteriota</taxon>
        <taxon>Stenosarchaea group</taxon>
        <taxon>Halobacteria</taxon>
        <taxon>Halobacteriales</taxon>
        <taxon>Halorubellaceae</taxon>
        <taxon>Halorubellus</taxon>
    </lineage>
</organism>
<evidence type="ECO:0000256" key="2">
    <source>
        <dbReference type="ARBA" id="ARBA00029447"/>
    </source>
</evidence>
<dbReference type="PANTHER" id="PTHR32089">
    <property type="entry name" value="METHYL-ACCEPTING CHEMOTAXIS PROTEIN MCPB"/>
    <property type="match status" value="1"/>
</dbReference>
<dbReference type="PROSITE" id="PS50111">
    <property type="entry name" value="CHEMOTAXIS_TRANSDUC_2"/>
    <property type="match status" value="1"/>
</dbReference>
<dbReference type="EMBL" id="JBHSXN010000002">
    <property type="protein sequence ID" value="MFC6953878.1"/>
    <property type="molecule type" value="Genomic_DNA"/>
</dbReference>
<gene>
    <name evidence="8" type="ORF">ACFQGB_13480</name>
</gene>
<evidence type="ECO:0000256" key="5">
    <source>
        <dbReference type="SAM" id="Phobius"/>
    </source>
</evidence>